<dbReference type="PANTHER" id="PTHR44216">
    <property type="entry name" value="PROTEIN O-MANNOSYL-TRANSFERASE TMTC2"/>
    <property type="match status" value="1"/>
</dbReference>
<dbReference type="SMART" id="SM00028">
    <property type="entry name" value="TPR"/>
    <property type="match status" value="4"/>
</dbReference>
<proteinExistence type="predicted"/>
<protein>
    <submittedName>
        <fullName evidence="2">Tetratricopeptide repeat protein</fullName>
    </submittedName>
</protein>
<accession>A0ABW7AFW4</accession>
<dbReference type="InterPro" id="IPR019734">
    <property type="entry name" value="TPR_rpt"/>
</dbReference>
<gene>
    <name evidence="2" type="ORF">ACFLIM_23885</name>
</gene>
<name>A0ABW7AFW4_9ACTN</name>
<dbReference type="PANTHER" id="PTHR44216:SF3">
    <property type="entry name" value="PROTEIN O-MANNOSYL-TRANSFERASE TMTC2"/>
    <property type="match status" value="1"/>
</dbReference>
<feature type="repeat" description="TPR" evidence="1">
    <location>
        <begin position="211"/>
        <end position="244"/>
    </location>
</feature>
<dbReference type="Gene3D" id="1.25.40.10">
    <property type="entry name" value="Tetratricopeptide repeat domain"/>
    <property type="match status" value="3"/>
</dbReference>
<dbReference type="Pfam" id="PF07721">
    <property type="entry name" value="TPR_4"/>
    <property type="match status" value="2"/>
</dbReference>
<dbReference type="InterPro" id="IPR052384">
    <property type="entry name" value="TMTC_O-mannosyltransferase"/>
</dbReference>
<dbReference type="SUPFAM" id="SSF48452">
    <property type="entry name" value="TPR-like"/>
    <property type="match status" value="2"/>
</dbReference>
<dbReference type="PROSITE" id="PS51257">
    <property type="entry name" value="PROKAR_LIPOPROTEIN"/>
    <property type="match status" value="1"/>
</dbReference>
<comment type="caution">
    <text evidence="2">The sequence shown here is derived from an EMBL/GenBank/DDBJ whole genome shotgun (WGS) entry which is preliminary data.</text>
</comment>
<organism evidence="2 3">
    <name type="scientific">Nonomuraea marmarensis</name>
    <dbReference type="NCBI Taxonomy" id="3351344"/>
    <lineage>
        <taxon>Bacteria</taxon>
        <taxon>Bacillati</taxon>
        <taxon>Actinomycetota</taxon>
        <taxon>Actinomycetes</taxon>
        <taxon>Streptosporangiales</taxon>
        <taxon>Streptosporangiaceae</taxon>
        <taxon>Nonomuraea</taxon>
    </lineage>
</organism>
<dbReference type="InterPro" id="IPR011990">
    <property type="entry name" value="TPR-like_helical_dom_sf"/>
</dbReference>
<dbReference type="PROSITE" id="PS50005">
    <property type="entry name" value="TPR"/>
    <property type="match status" value="1"/>
</dbReference>
<evidence type="ECO:0000313" key="2">
    <source>
        <dbReference type="EMBL" id="MFG1706240.1"/>
    </source>
</evidence>
<keyword evidence="1" id="KW-0802">TPR repeat</keyword>
<dbReference type="Pfam" id="PF14559">
    <property type="entry name" value="TPR_19"/>
    <property type="match status" value="1"/>
</dbReference>
<evidence type="ECO:0000313" key="3">
    <source>
        <dbReference type="Proteomes" id="UP001603978"/>
    </source>
</evidence>
<evidence type="ECO:0000256" key="1">
    <source>
        <dbReference type="PROSITE-ProRule" id="PRU00339"/>
    </source>
</evidence>
<dbReference type="Proteomes" id="UP001603978">
    <property type="component" value="Unassembled WGS sequence"/>
</dbReference>
<reference evidence="2 3" key="1">
    <citation type="submission" date="2024-10" db="EMBL/GenBank/DDBJ databases">
        <authorList>
            <person name="Topkara A.R."/>
            <person name="Saygin H."/>
        </authorList>
    </citation>
    <scope>NUCLEOTIDE SEQUENCE [LARGE SCALE GENOMIC DNA]</scope>
    <source>
        <strain evidence="2 3">M3C6</strain>
    </source>
</reference>
<dbReference type="InterPro" id="IPR011717">
    <property type="entry name" value="TPR-4"/>
</dbReference>
<dbReference type="RefSeq" id="WP_393168918.1">
    <property type="nucleotide sequence ID" value="NZ_JBICRM010000014.1"/>
</dbReference>
<sequence>MTHVRRFLPLAGCALLGCVLLALFAPGGLLRRDEPPERARWSPYGLSVFIDDAQRYLRRQPDDAPAWAELGGAYLEQARRTGDVTYYGKAQGAFQRSLRLSPGEPDIDAVIGMGSLANARHDFAGGLRWGERARRAAPYRWPLYGVLTDAYLELGAYDKAERELRRMLDGRPGLASFTRAARLQHLRGRADHARAALERAREIAADPAEYAFCLWQVGELAWNEGDPHRALDAYTQALAADPGHAPSLAGAARAQQALGRTTEALRGYAAAVARAPSFVVEYGELLEHLGNRAEARREYTLFTAQTKLLAANGVSDDLAAGRYEADHGDPAAAVRLLRKEWERRRSVEVADALGWALHRVGRPAEAARYAALADRLGGHNALFAYHRGEIERALGHPASARAHWSRALSLNPYFSFDGPAKARAALAETA</sequence>
<dbReference type="EMBL" id="JBICRM010000014">
    <property type="protein sequence ID" value="MFG1706240.1"/>
    <property type="molecule type" value="Genomic_DNA"/>
</dbReference>
<keyword evidence="3" id="KW-1185">Reference proteome</keyword>